<gene>
    <name evidence="2" type="ORF">ENS29_16865</name>
</gene>
<dbReference type="EMBL" id="DSUH01000382">
    <property type="protein sequence ID" value="HGU34496.1"/>
    <property type="molecule type" value="Genomic_DNA"/>
</dbReference>
<dbReference type="PANTHER" id="PTHR36558">
    <property type="entry name" value="GLR1098 PROTEIN"/>
    <property type="match status" value="1"/>
</dbReference>
<comment type="caution">
    <text evidence="2">The sequence shown here is derived from an EMBL/GenBank/DDBJ whole genome shotgun (WGS) entry which is preliminary data.</text>
</comment>
<organism evidence="2">
    <name type="scientific">Desulfatirhabdium butyrativorans</name>
    <dbReference type="NCBI Taxonomy" id="340467"/>
    <lineage>
        <taxon>Bacteria</taxon>
        <taxon>Pseudomonadati</taxon>
        <taxon>Thermodesulfobacteriota</taxon>
        <taxon>Desulfobacteria</taxon>
        <taxon>Desulfobacterales</taxon>
        <taxon>Desulfatirhabdiaceae</taxon>
        <taxon>Desulfatirhabdium</taxon>
    </lineage>
</organism>
<reference evidence="2" key="1">
    <citation type="journal article" date="2020" name="mSystems">
        <title>Genome- and Community-Level Interaction Insights into Carbon Utilization and Element Cycling Functions of Hydrothermarchaeota in Hydrothermal Sediment.</title>
        <authorList>
            <person name="Zhou Z."/>
            <person name="Liu Y."/>
            <person name="Xu W."/>
            <person name="Pan J."/>
            <person name="Luo Z.H."/>
            <person name="Li M."/>
        </authorList>
    </citation>
    <scope>NUCLEOTIDE SEQUENCE [LARGE SCALE GENOMIC DNA]</scope>
    <source>
        <strain evidence="2">SpSt-477</strain>
    </source>
</reference>
<dbReference type="PANTHER" id="PTHR36558:SF1">
    <property type="entry name" value="RESTRICTION ENDONUCLEASE DOMAIN-CONTAINING PROTEIN-RELATED"/>
    <property type="match status" value="1"/>
</dbReference>
<dbReference type="Pfam" id="PF05685">
    <property type="entry name" value="Uma2"/>
    <property type="match status" value="1"/>
</dbReference>
<dbReference type="Gene3D" id="3.90.1570.10">
    <property type="entry name" value="tt1808, chain A"/>
    <property type="match status" value="1"/>
</dbReference>
<accession>A0A7C4W2L0</accession>
<protein>
    <submittedName>
        <fullName evidence="2">Uma2 family endonuclease</fullName>
    </submittedName>
</protein>
<dbReference type="GO" id="GO:0004519">
    <property type="term" value="F:endonuclease activity"/>
    <property type="evidence" value="ECO:0007669"/>
    <property type="project" value="UniProtKB-KW"/>
</dbReference>
<evidence type="ECO:0000259" key="1">
    <source>
        <dbReference type="Pfam" id="PF05685"/>
    </source>
</evidence>
<evidence type="ECO:0000313" key="2">
    <source>
        <dbReference type="EMBL" id="HGU34496.1"/>
    </source>
</evidence>
<dbReference type="CDD" id="cd06260">
    <property type="entry name" value="DUF820-like"/>
    <property type="match status" value="1"/>
</dbReference>
<keyword evidence="2" id="KW-0255">Endonuclease</keyword>
<dbReference type="InterPro" id="IPR011335">
    <property type="entry name" value="Restrct_endonuc-II-like"/>
</dbReference>
<feature type="domain" description="Putative restriction endonuclease" evidence="1">
    <location>
        <begin position="24"/>
        <end position="196"/>
    </location>
</feature>
<keyword evidence="2" id="KW-0378">Hydrolase</keyword>
<dbReference type="InterPro" id="IPR012296">
    <property type="entry name" value="Nuclease_put_TT1808"/>
</dbReference>
<keyword evidence="2" id="KW-0540">Nuclease</keyword>
<name>A0A7C4W2L0_9BACT</name>
<sequence>MRGPRKDRALETVRKVDDNRFSYADYLQWHDNERRELIDGTPMLMSPAPNRIHQTVLRRIASRIEGFLQDRPCELFFAPFDVRLEPLPIPNDQSFHVVQPDILVVCDPSKLDDHGCNGPPDWVIEIVSPSTASRDHIVKRQLYERFGVLEYWIAQPMDQIVLVYHLGNDGEYGKPDVYSSEDVVTVGILPELKIDLGEVFYRRGDGREAMGYGR</sequence>
<dbReference type="InterPro" id="IPR008538">
    <property type="entry name" value="Uma2"/>
</dbReference>
<proteinExistence type="predicted"/>
<dbReference type="AlphaFoldDB" id="A0A7C4W2L0"/>
<dbReference type="SUPFAM" id="SSF52980">
    <property type="entry name" value="Restriction endonuclease-like"/>
    <property type="match status" value="1"/>
</dbReference>